<dbReference type="GO" id="GO:0004775">
    <property type="term" value="F:succinate-CoA ligase (ADP-forming) activity"/>
    <property type="evidence" value="ECO:0007669"/>
    <property type="project" value="UniProtKB-EC"/>
</dbReference>
<feature type="region of interest" description="Disordered" evidence="8">
    <location>
        <begin position="189"/>
        <end position="218"/>
    </location>
</feature>
<dbReference type="EC" id="6.2.1.5" evidence="11"/>
<dbReference type="Gene3D" id="3.30.470.20">
    <property type="entry name" value="ATP-grasp fold, B domain"/>
    <property type="match status" value="1"/>
</dbReference>
<dbReference type="EMBL" id="CP040089">
    <property type="protein sequence ID" value="QGA80905.1"/>
    <property type="molecule type" value="Genomic_DNA"/>
</dbReference>
<dbReference type="GO" id="GO:0006099">
    <property type="term" value="P:tricarboxylic acid cycle"/>
    <property type="evidence" value="ECO:0007669"/>
    <property type="project" value="InterPro"/>
</dbReference>
<evidence type="ECO:0000256" key="4">
    <source>
        <dbReference type="ARBA" id="ARBA00022598"/>
    </source>
</evidence>
<evidence type="ECO:0000259" key="9">
    <source>
        <dbReference type="Pfam" id="PF08442"/>
    </source>
</evidence>
<protein>
    <submittedName>
        <fullName evidence="11">Succinyl-CoA synthetase beta subunit</fullName>
        <ecNumber evidence="11">6.2.1.5</ecNumber>
    </submittedName>
</protein>
<evidence type="ECO:0000256" key="6">
    <source>
        <dbReference type="ARBA" id="ARBA00023315"/>
    </source>
</evidence>
<dbReference type="InterPro" id="IPR013650">
    <property type="entry name" value="ATP-grasp_succ-CoA_synth-type"/>
</dbReference>
<dbReference type="KEGG" id="ncon:LC1Nh_1032"/>
<dbReference type="Pfam" id="PF08442">
    <property type="entry name" value="ATP-grasp_2"/>
    <property type="match status" value="1"/>
</dbReference>
<keyword evidence="6" id="KW-0808">Transferase</keyword>
<comment type="similarity">
    <text evidence="1">In the C-terminal section; belongs to the succinate/malate CoA ligase alpha subunit family.</text>
</comment>
<dbReference type="GO" id="GO:0005524">
    <property type="term" value="F:ATP binding"/>
    <property type="evidence" value="ECO:0007669"/>
    <property type="project" value="InterPro"/>
</dbReference>
<dbReference type="RefSeq" id="WP_153550650.1">
    <property type="nucleotide sequence ID" value="NZ_CP040089.1"/>
</dbReference>
<dbReference type="PANTHER" id="PTHR11815:SF10">
    <property type="entry name" value="SUCCINATE--COA LIGASE [GDP-FORMING] SUBUNIT BETA, MITOCHONDRIAL"/>
    <property type="match status" value="1"/>
</dbReference>
<dbReference type="SUPFAM" id="SSF52210">
    <property type="entry name" value="Succinyl-CoA synthetase domains"/>
    <property type="match status" value="1"/>
</dbReference>
<comment type="catalytic activity">
    <reaction evidence="7">
        <text>oxaloacetate + acetyl-CoA + ADP + phosphate = citrate + ATP + CoA</text>
        <dbReference type="Rhea" id="RHEA:21160"/>
        <dbReference type="ChEBI" id="CHEBI:16452"/>
        <dbReference type="ChEBI" id="CHEBI:16947"/>
        <dbReference type="ChEBI" id="CHEBI:30616"/>
        <dbReference type="ChEBI" id="CHEBI:43474"/>
        <dbReference type="ChEBI" id="CHEBI:57287"/>
        <dbReference type="ChEBI" id="CHEBI:57288"/>
        <dbReference type="ChEBI" id="CHEBI:456216"/>
        <dbReference type="EC" id="2.3.3.8"/>
    </reaction>
</comment>
<dbReference type="GO" id="GO:0005829">
    <property type="term" value="C:cytosol"/>
    <property type="evidence" value="ECO:0007669"/>
    <property type="project" value="TreeGrafter"/>
</dbReference>
<name>A0A5Q0UIX7_9ARCH</name>
<dbReference type="Gene3D" id="3.30.1490.20">
    <property type="entry name" value="ATP-grasp fold, A domain"/>
    <property type="match status" value="1"/>
</dbReference>
<dbReference type="GeneID" id="42365427"/>
<evidence type="ECO:0000259" key="10">
    <source>
        <dbReference type="Pfam" id="PF16114"/>
    </source>
</evidence>
<dbReference type="InterPro" id="IPR032263">
    <property type="entry name" value="Citrate-bd"/>
</dbReference>
<dbReference type="PANTHER" id="PTHR11815">
    <property type="entry name" value="SUCCINYL-COA SYNTHETASE BETA CHAIN"/>
    <property type="match status" value="1"/>
</dbReference>
<keyword evidence="5" id="KW-0547">Nucleotide-binding</keyword>
<dbReference type="PIRSF" id="PIRSF001554">
    <property type="entry name" value="SucCS_beta"/>
    <property type="match status" value="1"/>
</dbReference>
<dbReference type="InterPro" id="IPR005809">
    <property type="entry name" value="Succ_CoA_ligase-like_bsu"/>
</dbReference>
<dbReference type="GO" id="GO:0003878">
    <property type="term" value="F:ATP citrate synthase activity"/>
    <property type="evidence" value="ECO:0007669"/>
    <property type="project" value="UniProtKB-EC"/>
</dbReference>
<keyword evidence="12" id="KW-1185">Reference proteome</keyword>
<dbReference type="GO" id="GO:0042709">
    <property type="term" value="C:succinate-CoA ligase complex"/>
    <property type="evidence" value="ECO:0007669"/>
    <property type="project" value="TreeGrafter"/>
</dbReference>
<evidence type="ECO:0000256" key="8">
    <source>
        <dbReference type="SAM" id="MobiDB-lite"/>
    </source>
</evidence>
<reference evidence="12" key="1">
    <citation type="submission" date="2019-05" db="EMBL/GenBank/DDBJ databases">
        <title>Candidatus Nanohalobium constans, a novel model system to study the DPANN nano-sized archaea: genomic and physiological characterization of a nanoarchaeon co-cultured with its chitinotrophic host.</title>
        <authorList>
            <person name="La Cono V."/>
            <person name="Arcadi E."/>
            <person name="Crisafi F."/>
            <person name="Denaro R."/>
            <person name="La Spada G."/>
            <person name="Messina E."/>
            <person name="Smedile F."/>
            <person name="Toshchakov S.V."/>
            <person name="Shevchenko M.A."/>
            <person name="Golyshin P.N."/>
            <person name="Golyshina O.V."/>
            <person name="Ferrer M."/>
            <person name="Rohde M."/>
            <person name="Mushegian A."/>
            <person name="Sorokin D.Y."/>
            <person name="Giuliano L."/>
            <person name="Yakimov M.M."/>
        </authorList>
    </citation>
    <scope>NUCLEOTIDE SEQUENCE [LARGE SCALE GENOMIC DNA]</scope>
    <source>
        <strain evidence="12">LC1Nh</strain>
    </source>
</reference>
<organism evidence="11 12">
    <name type="scientific">Candidatus Nanohalobium constans</name>
    <dbReference type="NCBI Taxonomy" id="2565781"/>
    <lineage>
        <taxon>Archaea</taxon>
        <taxon>Candidatus Nanohalarchaeota</taxon>
        <taxon>Candidatus Nanohalobia</taxon>
        <taxon>Candidatus Nanohalobiales</taxon>
        <taxon>Candidatus Nanohalobiaceae</taxon>
        <taxon>Candidatus Nanohalobium</taxon>
    </lineage>
</organism>
<feature type="domain" description="ATP-grasp fold succinyl-CoA synthetase-type" evidence="9">
    <location>
        <begin position="23"/>
        <end position="169"/>
    </location>
</feature>
<keyword evidence="4 11" id="KW-0436">Ligase</keyword>
<dbReference type="InterPro" id="IPR013815">
    <property type="entry name" value="ATP_grasp_subdomain_1"/>
</dbReference>
<accession>A0A5Q0UIX7</accession>
<dbReference type="Gene3D" id="3.40.50.261">
    <property type="entry name" value="Succinyl-CoA synthetase domains"/>
    <property type="match status" value="1"/>
</dbReference>
<dbReference type="InterPro" id="IPR016102">
    <property type="entry name" value="Succinyl-CoA_synth-like"/>
</dbReference>
<dbReference type="Proteomes" id="UP000377803">
    <property type="component" value="Chromosome"/>
</dbReference>
<evidence type="ECO:0000313" key="12">
    <source>
        <dbReference type="Proteomes" id="UP000377803"/>
    </source>
</evidence>
<evidence type="ECO:0000256" key="7">
    <source>
        <dbReference type="ARBA" id="ARBA00047593"/>
    </source>
</evidence>
<comment type="similarity">
    <text evidence="2">In the N-terminal section; belongs to the succinate/malate CoA ligase beta subunit family.</text>
</comment>
<proteinExistence type="inferred from homology"/>
<evidence type="ECO:0000256" key="2">
    <source>
        <dbReference type="ARBA" id="ARBA00010719"/>
    </source>
</evidence>
<evidence type="ECO:0000256" key="5">
    <source>
        <dbReference type="ARBA" id="ARBA00022741"/>
    </source>
</evidence>
<dbReference type="PROSITE" id="PS01217">
    <property type="entry name" value="SUCCINYL_COA_LIG_3"/>
    <property type="match status" value="1"/>
</dbReference>
<evidence type="ECO:0000256" key="1">
    <source>
        <dbReference type="ARBA" id="ARBA00005899"/>
    </source>
</evidence>
<dbReference type="GO" id="GO:0006104">
    <property type="term" value="P:succinyl-CoA metabolic process"/>
    <property type="evidence" value="ECO:0007669"/>
    <property type="project" value="TreeGrafter"/>
</dbReference>
<dbReference type="OrthoDB" id="146449at2157"/>
<evidence type="ECO:0000256" key="3">
    <source>
        <dbReference type="ARBA" id="ARBA00022553"/>
    </source>
</evidence>
<feature type="domain" description="ATP-citrate synthase citrate-binding" evidence="10">
    <location>
        <begin position="208"/>
        <end position="359"/>
    </location>
</feature>
<evidence type="ECO:0000313" key="11">
    <source>
        <dbReference type="EMBL" id="QGA80905.1"/>
    </source>
</evidence>
<dbReference type="Pfam" id="PF16114">
    <property type="entry name" value="Citrate_bind"/>
    <property type="match status" value="1"/>
</dbReference>
<dbReference type="AlphaFoldDB" id="A0A5Q0UIX7"/>
<keyword evidence="6" id="KW-0012">Acyltransferase</keyword>
<gene>
    <name evidence="11" type="primary">sucC</name>
    <name evidence="11" type="ORF">LC1Nh_1032</name>
</gene>
<keyword evidence="3" id="KW-0597">Phosphoprotein</keyword>
<sequence length="377" mass="43061">MKLYENEAKEILRDHDLKTPSDGEEFVVKAQVLANHRKEKGGIKFAESREEAEKLKQEMLGTEIDGQEVDEVLIEPQIDFSEEYYVSFMYSTDTRNPVMIFSREGGTGIEGKEAAKLDLEDDSQFRFRQFLKENEFKGKEIVKIAIQLQKLFQAFLEEDARMLEVNPLAKTEDGFVVLDAMMDLEDDASYRHDRDFPERNAEGGEKTEREKRAEKIDEDDHRGVAGKYTELDGDIGMMLAGGGASLTNMDALMEYGGKPANYTEYGGNPPTEKVYKLSKVIMSKELNGLWHVGGTANNTDVERTMDGFIQALREIKPKYPIVVRRDGPHADEAFEKLREVKEELNLNMKLFRNDKPMTESAEDLMEMVEAYKGEMNE</sequence>
<dbReference type="SUPFAM" id="SSF56059">
    <property type="entry name" value="Glutathione synthetase ATP-binding domain-like"/>
    <property type="match status" value="1"/>
</dbReference>
<dbReference type="InterPro" id="IPR017866">
    <property type="entry name" value="Succ-CoA_synthase_bsu_CS"/>
</dbReference>